<evidence type="ECO:0000256" key="4">
    <source>
        <dbReference type="ARBA" id="ARBA00023136"/>
    </source>
</evidence>
<comment type="subcellular location">
    <subcellularLocation>
        <location evidence="6">Nucleus outer membrane</location>
        <topology evidence="6">Single-pass membrane protein</topology>
    </subcellularLocation>
</comment>
<name>A0A1C7M859_GRIFR</name>
<evidence type="ECO:0000256" key="5">
    <source>
        <dbReference type="ARBA" id="ARBA00023242"/>
    </source>
</evidence>
<dbReference type="OMA" id="GDGMPKH"/>
<dbReference type="GO" id="GO:0005640">
    <property type="term" value="C:nuclear outer membrane"/>
    <property type="evidence" value="ECO:0007669"/>
    <property type="project" value="UniProtKB-SubCell"/>
</dbReference>
<protein>
    <submittedName>
        <fullName evidence="8">Transmembrane protein 53-B</fullName>
    </submittedName>
</protein>
<evidence type="ECO:0000256" key="6">
    <source>
        <dbReference type="ARBA" id="ARBA00034303"/>
    </source>
</evidence>
<gene>
    <name evidence="8" type="primary">tmem53-b</name>
    <name evidence="8" type="ORF">A0H81_06936</name>
</gene>
<evidence type="ECO:0000256" key="1">
    <source>
        <dbReference type="ARBA" id="ARBA00007387"/>
    </source>
</evidence>
<keyword evidence="5" id="KW-0539">Nucleus</keyword>
<reference evidence="8 9" key="1">
    <citation type="submission" date="2016-03" db="EMBL/GenBank/DDBJ databases">
        <title>Whole genome sequencing of Grifola frondosa 9006-11.</title>
        <authorList>
            <person name="Min B."/>
            <person name="Park H."/>
            <person name="Kim J.-G."/>
            <person name="Cho H."/>
            <person name="Oh Y.-L."/>
            <person name="Kong W.-S."/>
            <person name="Choi I.-G."/>
        </authorList>
    </citation>
    <scope>NUCLEOTIDE SEQUENCE [LARGE SCALE GENOMIC DNA]</scope>
    <source>
        <strain evidence="8 9">9006-11</strain>
    </source>
</reference>
<accession>A0A1C7M859</accession>
<dbReference type="PANTHER" id="PTHR12265:SF30">
    <property type="entry name" value="TRANSMEMBRANE PROTEIN 53"/>
    <property type="match status" value="1"/>
</dbReference>
<sequence>MANATSSAVEQASGDFTALNSHVFVAPPLSETSEDDGPSMILFFGWFDAKMCNVRKYTDTLRHMHPSAKLILITSEFNVYWRSRASREQLFRPVVDLLENARNNEKASRGLLIYVISNGGAFQFLALSQILDRHSPSPSPNRHPSFKSTALILDSTPGDKPITSAIDVFGAPFRNNPIAKALAVPPILLVLGIFSVVYWLNGNPPIFPDLRERLTMPGRMLPGIVAPCATIPRLYLFSKEDVVVRFEFVQAHADEARSRGYDVRTVVFERSAHASHAKEEPERYWGAVAQIWRDAVRAKL</sequence>
<dbReference type="InterPro" id="IPR029058">
    <property type="entry name" value="AB_hydrolase_fold"/>
</dbReference>
<organism evidence="8 9">
    <name type="scientific">Grifola frondosa</name>
    <name type="common">Maitake</name>
    <name type="synonym">Polyporus frondosus</name>
    <dbReference type="NCBI Taxonomy" id="5627"/>
    <lineage>
        <taxon>Eukaryota</taxon>
        <taxon>Fungi</taxon>
        <taxon>Dikarya</taxon>
        <taxon>Basidiomycota</taxon>
        <taxon>Agaricomycotina</taxon>
        <taxon>Agaricomycetes</taxon>
        <taxon>Polyporales</taxon>
        <taxon>Grifolaceae</taxon>
        <taxon>Grifola</taxon>
    </lineage>
</organism>
<dbReference type="Proteomes" id="UP000092993">
    <property type="component" value="Unassembled WGS sequence"/>
</dbReference>
<evidence type="ECO:0000313" key="8">
    <source>
        <dbReference type="EMBL" id="OBZ72747.1"/>
    </source>
</evidence>
<keyword evidence="3 7" id="KW-1133">Transmembrane helix</keyword>
<dbReference type="PANTHER" id="PTHR12265">
    <property type="entry name" value="TRANSMEMBRANE PROTEIN 53"/>
    <property type="match status" value="1"/>
</dbReference>
<comment type="similarity">
    <text evidence="1">Belongs to the TMEM53 family.</text>
</comment>
<keyword evidence="9" id="KW-1185">Reference proteome</keyword>
<dbReference type="EMBL" id="LUGG01000007">
    <property type="protein sequence ID" value="OBZ72747.1"/>
    <property type="molecule type" value="Genomic_DNA"/>
</dbReference>
<dbReference type="OrthoDB" id="77878at2759"/>
<dbReference type="SUPFAM" id="SSF53474">
    <property type="entry name" value="alpha/beta-Hydrolases"/>
    <property type="match status" value="1"/>
</dbReference>
<dbReference type="Pfam" id="PF05705">
    <property type="entry name" value="DUF829"/>
    <property type="match status" value="1"/>
</dbReference>
<comment type="caution">
    <text evidence="8">The sequence shown here is derived from an EMBL/GenBank/DDBJ whole genome shotgun (WGS) entry which is preliminary data.</text>
</comment>
<keyword evidence="2 7" id="KW-0812">Transmembrane</keyword>
<keyword evidence="4 7" id="KW-0472">Membrane</keyword>
<feature type="transmembrane region" description="Helical" evidence="7">
    <location>
        <begin position="182"/>
        <end position="201"/>
    </location>
</feature>
<dbReference type="InterPro" id="IPR008547">
    <property type="entry name" value="DUF829_TMEM53"/>
</dbReference>
<evidence type="ECO:0000256" key="7">
    <source>
        <dbReference type="SAM" id="Phobius"/>
    </source>
</evidence>
<dbReference type="AlphaFoldDB" id="A0A1C7M859"/>
<evidence type="ECO:0000313" key="9">
    <source>
        <dbReference type="Proteomes" id="UP000092993"/>
    </source>
</evidence>
<proteinExistence type="inferred from homology"/>
<evidence type="ECO:0000256" key="2">
    <source>
        <dbReference type="ARBA" id="ARBA00022692"/>
    </source>
</evidence>
<evidence type="ECO:0000256" key="3">
    <source>
        <dbReference type="ARBA" id="ARBA00022989"/>
    </source>
</evidence>